<feature type="compositionally biased region" description="Basic and acidic residues" evidence="5">
    <location>
        <begin position="678"/>
        <end position="687"/>
    </location>
</feature>
<accession>A0A9W7G783</accession>
<comment type="caution">
    <text evidence="6">The sequence shown here is derived from an EMBL/GenBank/DDBJ whole genome shotgun (WGS) entry which is preliminary data.</text>
</comment>
<dbReference type="GO" id="GO:0000278">
    <property type="term" value="P:mitotic cell cycle"/>
    <property type="evidence" value="ECO:0007669"/>
    <property type="project" value="TreeGrafter"/>
</dbReference>
<dbReference type="Gene3D" id="1.20.5.190">
    <property type="match status" value="2"/>
</dbReference>
<feature type="region of interest" description="Disordered" evidence="5">
    <location>
        <begin position="664"/>
        <end position="697"/>
    </location>
</feature>
<evidence type="ECO:0000313" key="7">
    <source>
        <dbReference type="Proteomes" id="UP001165065"/>
    </source>
</evidence>
<dbReference type="PANTHER" id="PTHR22706">
    <property type="entry name" value="ASSEMBLY FACTOR FOR SPINDLE MICROTUBULES"/>
    <property type="match status" value="1"/>
</dbReference>
<dbReference type="Gene3D" id="1.25.40.10">
    <property type="entry name" value="Tetratricopeptide repeat domain"/>
    <property type="match status" value="1"/>
</dbReference>
<dbReference type="InterPro" id="IPR051185">
    <property type="entry name" value="ASPM"/>
</dbReference>
<dbReference type="GO" id="GO:0007051">
    <property type="term" value="P:spindle organization"/>
    <property type="evidence" value="ECO:0007669"/>
    <property type="project" value="TreeGrafter"/>
</dbReference>
<gene>
    <name evidence="6" type="ORF">TrCOL_g6713</name>
</gene>
<evidence type="ECO:0000256" key="2">
    <source>
        <dbReference type="ARBA" id="ARBA00022490"/>
    </source>
</evidence>
<dbReference type="GO" id="GO:0005516">
    <property type="term" value="F:calmodulin binding"/>
    <property type="evidence" value="ECO:0007669"/>
    <property type="project" value="UniProtKB-KW"/>
</dbReference>
<dbReference type="InterPro" id="IPR011990">
    <property type="entry name" value="TPR-like_helical_dom_sf"/>
</dbReference>
<dbReference type="PROSITE" id="PS50096">
    <property type="entry name" value="IQ"/>
    <property type="match status" value="3"/>
</dbReference>
<keyword evidence="7" id="KW-1185">Reference proteome</keyword>
<dbReference type="PANTHER" id="PTHR22706:SF1">
    <property type="entry name" value="ASSEMBLY FACTOR FOR SPINDLE MICROTUBULES"/>
    <property type="match status" value="1"/>
</dbReference>
<dbReference type="Proteomes" id="UP001165065">
    <property type="component" value="Unassembled WGS sequence"/>
</dbReference>
<evidence type="ECO:0000256" key="1">
    <source>
        <dbReference type="ARBA" id="ARBA00004496"/>
    </source>
</evidence>
<keyword evidence="2" id="KW-0963">Cytoplasm</keyword>
<dbReference type="GO" id="GO:0051295">
    <property type="term" value="P:establishment of meiotic spindle localization"/>
    <property type="evidence" value="ECO:0007669"/>
    <property type="project" value="TreeGrafter"/>
</dbReference>
<dbReference type="Pfam" id="PF00612">
    <property type="entry name" value="IQ"/>
    <property type="match status" value="3"/>
</dbReference>
<protein>
    <submittedName>
        <fullName evidence="6">Uncharacterized protein</fullName>
    </submittedName>
</protein>
<proteinExistence type="predicted"/>
<evidence type="ECO:0000256" key="5">
    <source>
        <dbReference type="SAM" id="MobiDB-lite"/>
    </source>
</evidence>
<dbReference type="GO" id="GO:0000922">
    <property type="term" value="C:spindle pole"/>
    <property type="evidence" value="ECO:0007669"/>
    <property type="project" value="TreeGrafter"/>
</dbReference>
<keyword evidence="4" id="KW-0112">Calmodulin-binding</keyword>
<name>A0A9W7G783_9STRA</name>
<organism evidence="6 7">
    <name type="scientific">Triparma columacea</name>
    <dbReference type="NCBI Taxonomy" id="722753"/>
    <lineage>
        <taxon>Eukaryota</taxon>
        <taxon>Sar</taxon>
        <taxon>Stramenopiles</taxon>
        <taxon>Ochrophyta</taxon>
        <taxon>Bolidophyceae</taxon>
        <taxon>Parmales</taxon>
        <taxon>Triparmaceae</taxon>
        <taxon>Triparma</taxon>
    </lineage>
</organism>
<evidence type="ECO:0000313" key="6">
    <source>
        <dbReference type="EMBL" id="GMI35167.1"/>
    </source>
</evidence>
<dbReference type="SMART" id="SM00015">
    <property type="entry name" value="IQ"/>
    <property type="match status" value="5"/>
</dbReference>
<dbReference type="EMBL" id="BRYA01000052">
    <property type="protein sequence ID" value="GMI35167.1"/>
    <property type="molecule type" value="Genomic_DNA"/>
</dbReference>
<evidence type="ECO:0000256" key="3">
    <source>
        <dbReference type="ARBA" id="ARBA00022737"/>
    </source>
</evidence>
<dbReference type="InterPro" id="IPR000048">
    <property type="entry name" value="IQ_motif_EF-hand-BS"/>
</dbReference>
<reference evidence="7" key="1">
    <citation type="journal article" date="2023" name="Commun. Biol.">
        <title>Genome analysis of Parmales, the sister group of diatoms, reveals the evolutionary specialization of diatoms from phago-mixotrophs to photoautotrophs.</title>
        <authorList>
            <person name="Ban H."/>
            <person name="Sato S."/>
            <person name="Yoshikawa S."/>
            <person name="Yamada K."/>
            <person name="Nakamura Y."/>
            <person name="Ichinomiya M."/>
            <person name="Sato N."/>
            <person name="Blanc-Mathieu R."/>
            <person name="Endo H."/>
            <person name="Kuwata A."/>
            <person name="Ogata H."/>
        </authorList>
    </citation>
    <scope>NUCLEOTIDE SEQUENCE [LARGE SCALE GENOMIC DNA]</scope>
</reference>
<sequence length="1169" mass="134509">MDHSYSPHDSLSSQHIPIALHLRSDAHAPSFVPSTPDSSVVGGESLDSRNWVDTHDFLKGPAPGTPQDSLDVELDTSSFTDRLKVSHLKFHSDRLLSQSLTRAVVGGERGVGLRKAHGLTTAAEGVLGSGDVGRRKILTTSKSVPSLLKSDTTLSILSRNHSPHLELPPPSSPSSPSNAPAYFSSTNMVPSKPMLQSKKITPFMRTSSIYHPNVFTNEEKHKGLLYPTWLAVANKERTLGEELEGRVQQGQVIVSVGEKAQAAVTVQRSWRGFILRATLWRFGGAGSNWAAKKIQRRWRGVLGRRKAAVRWQERDTEKANYMIALYWGMKGRKIARENRTAIWYNASSMIQRNYRGRLGKKIFAIHRERVRNRKAAFLQRCWRGYRGRWWAWRHRKNLDEGALKMKSVVALHESGKLWASIFDKDGDGEEDDDAMPEEDDLLEAALCLMCVSGDLENARLYIRDALRFYPESPRALFSYAILLHLVWDCYGFLKVPRPDILDEALEIVLKAWELDPERTSYTDLEVAYFQNARRMRPTDPKKLCNQAVMLHVVYGSFNPKELTKKRLQSYWDSNRRAENLFTRSIDLDYSCQHPQIRSTAKVYRSLYKSPRVLTATRAKAYPIGEGGKKVLFDVEVYKCVDRDGPEIDQRMKLVCAARERPEKKKSSIAFPSSPGMKGGEDEKKGEGGEEWGDEEKKEDVKRKMSVFKTAAKGQMAANAMKVEKLENIFKIKETRKKGIAETTKNETHADLERYRAHLRILNLKVNPISREFVIHEAEWRSMLEAAVEMEKRDGRPAVAVDHDAKKDPMKIVAGFVSSRLCIKSVYDTIENERQRVLVLPQIQGLRDRAVKDMIEEYAARRLQRIFRGFQGRAQIKRMLFRVREKEKQVERLTVKRKKMAERREYRAFCACLVQARFKGIVWRRRLAKMQAASVIIQTVYRGYATRSKMREAQRKMLEGAKVDTVYRRGMVVSGCHLFLSVKRCGLSFKFIGRSEHHMDTFYGYVYREQTLLVLEEHNRKCKLEKERLKEEHQRQMRIKYEGWDESKESVEQQEIHMMQNFMKGTKKEEDPNAEVKPWQYDKILQVLLKNLALVDPIKACSFDLQKLEGKMVLICNPVLGKDAGGHGILKFAGQRRILNDQRKAIKRYDKNLKKKRMQQESLGLPLELY</sequence>
<dbReference type="OrthoDB" id="190375at2759"/>
<comment type="subcellular location">
    <subcellularLocation>
        <location evidence="1">Cytoplasm</location>
    </subcellularLocation>
</comment>
<keyword evidence="3" id="KW-0677">Repeat</keyword>
<evidence type="ECO:0000256" key="4">
    <source>
        <dbReference type="ARBA" id="ARBA00022860"/>
    </source>
</evidence>
<dbReference type="AlphaFoldDB" id="A0A9W7G783"/>
<dbReference type="GO" id="GO:0005737">
    <property type="term" value="C:cytoplasm"/>
    <property type="evidence" value="ECO:0007669"/>
    <property type="project" value="UniProtKB-SubCell"/>
</dbReference>
<feature type="region of interest" description="Disordered" evidence="5">
    <location>
        <begin position="160"/>
        <end position="180"/>
    </location>
</feature>